<gene>
    <name evidence="1" type="ORF">M8C21_022860</name>
</gene>
<dbReference type="Proteomes" id="UP001206925">
    <property type="component" value="Unassembled WGS sequence"/>
</dbReference>
<evidence type="ECO:0000313" key="1">
    <source>
        <dbReference type="EMBL" id="KAI7747663.1"/>
    </source>
</evidence>
<sequence length="92" mass="9897">MSALARGLGYLMSALARGLGYTRTESKVVTLPSMAIGCSPTPLSSILRQPVAVAKTTNGSLGDGESSTVVNINEEWHKQLKDRHAKVREWSL</sequence>
<protein>
    <submittedName>
        <fullName evidence="1">Uncharacterized protein</fullName>
    </submittedName>
</protein>
<dbReference type="EMBL" id="JAMZMK010006711">
    <property type="protein sequence ID" value="KAI7747663.1"/>
    <property type="molecule type" value="Genomic_DNA"/>
</dbReference>
<evidence type="ECO:0000313" key="2">
    <source>
        <dbReference type="Proteomes" id="UP001206925"/>
    </source>
</evidence>
<keyword evidence="2" id="KW-1185">Reference proteome</keyword>
<comment type="caution">
    <text evidence="1">The sequence shown here is derived from an EMBL/GenBank/DDBJ whole genome shotgun (WGS) entry which is preliminary data.</text>
</comment>
<dbReference type="AlphaFoldDB" id="A0AAD5CST2"/>
<name>A0AAD5CST2_AMBAR</name>
<organism evidence="1 2">
    <name type="scientific">Ambrosia artemisiifolia</name>
    <name type="common">Common ragweed</name>
    <dbReference type="NCBI Taxonomy" id="4212"/>
    <lineage>
        <taxon>Eukaryota</taxon>
        <taxon>Viridiplantae</taxon>
        <taxon>Streptophyta</taxon>
        <taxon>Embryophyta</taxon>
        <taxon>Tracheophyta</taxon>
        <taxon>Spermatophyta</taxon>
        <taxon>Magnoliopsida</taxon>
        <taxon>eudicotyledons</taxon>
        <taxon>Gunneridae</taxon>
        <taxon>Pentapetalae</taxon>
        <taxon>asterids</taxon>
        <taxon>campanulids</taxon>
        <taxon>Asterales</taxon>
        <taxon>Asteraceae</taxon>
        <taxon>Asteroideae</taxon>
        <taxon>Heliantheae alliance</taxon>
        <taxon>Heliantheae</taxon>
        <taxon>Ambrosia</taxon>
    </lineage>
</organism>
<proteinExistence type="predicted"/>
<accession>A0AAD5CST2</accession>
<reference evidence="1" key="1">
    <citation type="submission" date="2022-06" db="EMBL/GenBank/DDBJ databases">
        <title>Uncovering the hologenomic basis of an extraordinary plant invasion.</title>
        <authorList>
            <person name="Bieker V.C."/>
            <person name="Martin M.D."/>
            <person name="Gilbert T."/>
            <person name="Hodgins K."/>
            <person name="Battlay P."/>
            <person name="Petersen B."/>
            <person name="Wilson J."/>
        </authorList>
    </citation>
    <scope>NUCLEOTIDE SEQUENCE</scope>
    <source>
        <strain evidence="1">AA19_3_7</strain>
        <tissue evidence="1">Leaf</tissue>
    </source>
</reference>